<name>A0A930PT12_9MICC</name>
<sequence length="197" mass="21059">SASASVASTPTTAKASASATVAAEPKGSEVVEVRAADDTNADATIAKEAAIKAAKRVVLQDNRLLNAWMHGDFEHTSDEELLKFVAPEKLKQVTDPIQSARNDIKNNGGAFSGNVTIRDLAVTDIFTYDYPDGTSYPYSVLRVKFCEDWTQVHTPDGERAVTGPDSTATVEVSVLRLQDGRYVYNGSRELGTGCASS</sequence>
<comment type="caution">
    <text evidence="2">The sequence shown here is derived from an EMBL/GenBank/DDBJ whole genome shotgun (WGS) entry which is preliminary data.</text>
</comment>
<gene>
    <name evidence="2" type="ORF">HXO61_09855</name>
</gene>
<dbReference type="AlphaFoldDB" id="A0A930PT12"/>
<accession>A0A930PT12</accession>
<dbReference type="RefSeq" id="WP_303945931.1">
    <property type="nucleotide sequence ID" value="NZ_JABZXO010000051.1"/>
</dbReference>
<feature type="region of interest" description="Disordered" evidence="1">
    <location>
        <begin position="1"/>
        <end position="29"/>
    </location>
</feature>
<reference evidence="2" key="1">
    <citation type="submission" date="2020-04" db="EMBL/GenBank/DDBJ databases">
        <title>Deep metagenomics examines the oral microbiome during advanced dental caries in children, revealing novel taxa and co-occurrences with host molecules.</title>
        <authorList>
            <person name="Baker J.L."/>
            <person name="Morton J.T."/>
            <person name="Dinis M."/>
            <person name="Alvarez R."/>
            <person name="Tran N.C."/>
            <person name="Knight R."/>
            <person name="Edlund A."/>
        </authorList>
    </citation>
    <scope>NUCLEOTIDE SEQUENCE</scope>
    <source>
        <strain evidence="2">JCVI_39_bin.18</strain>
    </source>
</reference>
<feature type="compositionally biased region" description="Low complexity" evidence="1">
    <location>
        <begin position="1"/>
        <end position="23"/>
    </location>
</feature>
<proteinExistence type="predicted"/>
<evidence type="ECO:0000313" key="3">
    <source>
        <dbReference type="Proteomes" id="UP000770330"/>
    </source>
</evidence>
<dbReference type="Proteomes" id="UP000770330">
    <property type="component" value="Unassembled WGS sequence"/>
</dbReference>
<dbReference type="EMBL" id="JABZXO010000051">
    <property type="protein sequence ID" value="MBF1658203.1"/>
    <property type="molecule type" value="Genomic_DNA"/>
</dbReference>
<evidence type="ECO:0000313" key="2">
    <source>
        <dbReference type="EMBL" id="MBF1658203.1"/>
    </source>
</evidence>
<feature type="non-terminal residue" evidence="2">
    <location>
        <position position="1"/>
    </location>
</feature>
<organism evidence="2 3">
    <name type="scientific">Rothia mucilaginosa</name>
    <dbReference type="NCBI Taxonomy" id="43675"/>
    <lineage>
        <taxon>Bacteria</taxon>
        <taxon>Bacillati</taxon>
        <taxon>Actinomycetota</taxon>
        <taxon>Actinomycetes</taxon>
        <taxon>Micrococcales</taxon>
        <taxon>Micrococcaceae</taxon>
        <taxon>Rothia</taxon>
    </lineage>
</organism>
<protein>
    <submittedName>
        <fullName evidence="2">Methyl coenzyme M reductase subunit gamma</fullName>
    </submittedName>
</protein>
<evidence type="ECO:0000256" key="1">
    <source>
        <dbReference type="SAM" id="MobiDB-lite"/>
    </source>
</evidence>